<feature type="compositionally biased region" description="Basic and acidic residues" evidence="1">
    <location>
        <begin position="28"/>
        <end position="37"/>
    </location>
</feature>
<dbReference type="AlphaFoldDB" id="A0A1F5PLF0"/>
<gene>
    <name evidence="2" type="ORF">A3E29_01225</name>
</gene>
<evidence type="ECO:0000313" key="3">
    <source>
        <dbReference type="Proteomes" id="UP000177682"/>
    </source>
</evidence>
<organism evidence="2 3">
    <name type="scientific">Candidatus Doudnabacteria bacterium RIFCSPHIGHO2_12_FULL_48_16</name>
    <dbReference type="NCBI Taxonomy" id="1817838"/>
    <lineage>
        <taxon>Bacteria</taxon>
        <taxon>Candidatus Doudnaibacteriota</taxon>
    </lineage>
</organism>
<reference evidence="2 3" key="1">
    <citation type="journal article" date="2016" name="Nat. Commun.">
        <title>Thousands of microbial genomes shed light on interconnected biogeochemical processes in an aquifer system.</title>
        <authorList>
            <person name="Anantharaman K."/>
            <person name="Brown C.T."/>
            <person name="Hug L.A."/>
            <person name="Sharon I."/>
            <person name="Castelle C.J."/>
            <person name="Probst A.J."/>
            <person name="Thomas B.C."/>
            <person name="Singh A."/>
            <person name="Wilkins M.J."/>
            <person name="Karaoz U."/>
            <person name="Brodie E.L."/>
            <person name="Williams K.H."/>
            <person name="Hubbard S.S."/>
            <person name="Banfield J.F."/>
        </authorList>
    </citation>
    <scope>NUCLEOTIDE SEQUENCE [LARGE SCALE GENOMIC DNA]</scope>
</reference>
<dbReference type="EMBL" id="MFEY01000004">
    <property type="protein sequence ID" value="OGE90731.1"/>
    <property type="molecule type" value="Genomic_DNA"/>
</dbReference>
<protein>
    <recommendedName>
        <fullName evidence="4">DUF5666 domain-containing protein</fullName>
    </recommendedName>
</protein>
<accession>A0A1F5PLF0</accession>
<feature type="region of interest" description="Disordered" evidence="1">
    <location>
        <begin position="27"/>
        <end position="49"/>
    </location>
</feature>
<dbReference type="Proteomes" id="UP000177682">
    <property type="component" value="Unassembled WGS sequence"/>
</dbReference>
<sequence length="133" mass="14335">MNKTIITVVVVAVLAVGAYVAMQSKSNNSDDEKKLDSSKQTSETFDPKNPNFIMGTVSAVSATKIDFAEGANNYSAQISAETKLVKQAKDGKTIKIVDATLADFKDKQQIVVYFSDPPKAGVYQADKIQIIGQ</sequence>
<evidence type="ECO:0008006" key="4">
    <source>
        <dbReference type="Google" id="ProtNLM"/>
    </source>
</evidence>
<evidence type="ECO:0000256" key="1">
    <source>
        <dbReference type="SAM" id="MobiDB-lite"/>
    </source>
</evidence>
<evidence type="ECO:0000313" key="2">
    <source>
        <dbReference type="EMBL" id="OGE90731.1"/>
    </source>
</evidence>
<name>A0A1F5PLF0_9BACT</name>
<comment type="caution">
    <text evidence="2">The sequence shown here is derived from an EMBL/GenBank/DDBJ whole genome shotgun (WGS) entry which is preliminary data.</text>
</comment>
<proteinExistence type="predicted"/>